<dbReference type="InterPro" id="IPR011334">
    <property type="entry name" value="UDP-acyl_GlcNac_deAcase_C"/>
</dbReference>
<evidence type="ECO:0000256" key="6">
    <source>
        <dbReference type="ARBA" id="ARBA00022556"/>
    </source>
</evidence>
<keyword evidence="15" id="KW-1185">Reference proteome</keyword>
<evidence type="ECO:0000256" key="2">
    <source>
        <dbReference type="ARBA" id="ARBA00002923"/>
    </source>
</evidence>
<keyword evidence="7 12" id="KW-0479">Metal-binding</keyword>
<gene>
    <name evidence="12 14" type="primary">lpxC</name>
    <name evidence="14" type="ORF">ACFSM5_11780</name>
</gene>
<feature type="binding site" evidence="12">
    <location>
        <position position="262"/>
    </location>
    <ligand>
        <name>Zn(2+)</name>
        <dbReference type="ChEBI" id="CHEBI:29105"/>
    </ligand>
</feature>
<accession>A0ABW5DRY3</accession>
<dbReference type="NCBIfam" id="TIGR00325">
    <property type="entry name" value="lpxC"/>
    <property type="match status" value="1"/>
</dbReference>
<keyword evidence="9 12" id="KW-0862">Zinc</keyword>
<evidence type="ECO:0000256" key="8">
    <source>
        <dbReference type="ARBA" id="ARBA00022801"/>
    </source>
</evidence>
<dbReference type="EC" id="3.5.1.108" evidence="4 12"/>
<proteinExistence type="inferred from homology"/>
<feature type="compositionally biased region" description="Polar residues" evidence="13">
    <location>
        <begin position="8"/>
        <end position="25"/>
    </location>
</feature>
<dbReference type="Pfam" id="PF03331">
    <property type="entry name" value="LpxC"/>
    <property type="match status" value="1"/>
</dbReference>
<evidence type="ECO:0000256" key="10">
    <source>
        <dbReference type="ARBA" id="ARBA00023098"/>
    </source>
</evidence>
<dbReference type="Gene3D" id="3.30.230.20">
    <property type="entry name" value="lpxc deacetylase, domain 1"/>
    <property type="match status" value="1"/>
</dbReference>
<keyword evidence="5 12" id="KW-0444">Lipid biosynthesis</keyword>
<evidence type="ECO:0000313" key="14">
    <source>
        <dbReference type="EMBL" id="MFD2263570.1"/>
    </source>
</evidence>
<evidence type="ECO:0000313" key="15">
    <source>
        <dbReference type="Proteomes" id="UP001597295"/>
    </source>
</evidence>
<comment type="function">
    <text evidence="2 12">Catalyzes the hydrolysis of UDP-3-O-myristoyl-N-acetylglucosamine to form UDP-3-O-myristoylglucosamine and acetate, the committed step in lipid A biosynthesis.</text>
</comment>
<feature type="binding site" evidence="12">
    <location>
        <position position="258"/>
    </location>
    <ligand>
        <name>Zn(2+)</name>
        <dbReference type="ChEBI" id="CHEBI:29105"/>
    </ligand>
</feature>
<evidence type="ECO:0000256" key="12">
    <source>
        <dbReference type="HAMAP-Rule" id="MF_00388"/>
    </source>
</evidence>
<dbReference type="GO" id="GO:0103117">
    <property type="term" value="F:UDP-3-O-acyl-N-acetylglucosamine deacetylase activity"/>
    <property type="evidence" value="ECO:0007669"/>
    <property type="project" value="UniProtKB-EC"/>
</dbReference>
<evidence type="ECO:0000256" key="5">
    <source>
        <dbReference type="ARBA" id="ARBA00022516"/>
    </source>
</evidence>
<comment type="caution">
    <text evidence="14">The sequence shown here is derived from an EMBL/GenBank/DDBJ whole genome shotgun (WGS) entry which is preliminary data.</text>
</comment>
<evidence type="ECO:0000256" key="11">
    <source>
        <dbReference type="ARBA" id="ARBA00024535"/>
    </source>
</evidence>
<dbReference type="PANTHER" id="PTHR33694:SF1">
    <property type="entry name" value="UDP-3-O-ACYL-N-ACETYLGLUCOSAMINE DEACETYLASE 1, MITOCHONDRIAL-RELATED"/>
    <property type="match status" value="1"/>
</dbReference>
<name>A0ABW5DRY3_9PROT</name>
<protein>
    <recommendedName>
        <fullName evidence="4 12">UDP-3-O-acyl-N-acetylglucosamine deacetylase</fullName>
        <shortName evidence="12">UDP-3-O-acyl-GlcNAc deacetylase</shortName>
        <ecNumber evidence="4 12">3.5.1.108</ecNumber>
    </recommendedName>
    <alternativeName>
        <fullName evidence="12">UDP-3-O-[R-3-hydroxymyristoyl]-N-acetylglucosamine deacetylase</fullName>
    </alternativeName>
</protein>
<dbReference type="InterPro" id="IPR020568">
    <property type="entry name" value="Ribosomal_Su5_D2-typ_SF"/>
</dbReference>
<reference evidence="15" key="1">
    <citation type="journal article" date="2019" name="Int. J. Syst. Evol. Microbiol.">
        <title>The Global Catalogue of Microorganisms (GCM) 10K type strain sequencing project: providing services to taxonomists for standard genome sequencing and annotation.</title>
        <authorList>
            <consortium name="The Broad Institute Genomics Platform"/>
            <consortium name="The Broad Institute Genome Sequencing Center for Infectious Disease"/>
            <person name="Wu L."/>
            <person name="Ma J."/>
        </authorList>
    </citation>
    <scope>NUCLEOTIDE SEQUENCE [LARGE SCALE GENOMIC DNA]</scope>
    <source>
        <strain evidence="15">CGMCC 1.19062</strain>
    </source>
</reference>
<dbReference type="InterPro" id="IPR015870">
    <property type="entry name" value="UDP-acyl_N-AcGlcN_deAcase_N"/>
</dbReference>
<dbReference type="RefSeq" id="WP_379876590.1">
    <property type="nucleotide sequence ID" value="NZ_JBHUIP010000012.1"/>
</dbReference>
<dbReference type="SUPFAM" id="SSF54211">
    <property type="entry name" value="Ribosomal protein S5 domain 2-like"/>
    <property type="match status" value="2"/>
</dbReference>
<keyword evidence="8 12" id="KW-0378">Hydrolase</keyword>
<dbReference type="EMBL" id="JBHUIP010000012">
    <property type="protein sequence ID" value="MFD2263570.1"/>
    <property type="molecule type" value="Genomic_DNA"/>
</dbReference>
<sequence>MSDRQRRMSGNVTAAAQDVSTSVRQRTLRNPVQCNGVGLHSGQPVNMTLLPAAPNTGIVFRRTDVAADLGVFPARWDVVAKTMHATLLQNEHGTTLSTVEHLMAALAGLGIDNVTVLVDGPELPIMDGSSEPFVFLMDLAGIVEQNAPRRYLKILRPVEVTVGNKHAVILPSDAFEIECSIDFDASAIAQQSATVTVNETSFRNDIARARTFVRLAEVDALKAHGLAKGGSLDNAVVVDDAAVLNPEGLRFLDEFVRHKVLDCIGDFALAGSQILGRLVAARTGHALNNALVRAIFADAANYTYLEQPAAFGAPMMIDLPAVAAVA</sequence>
<evidence type="ECO:0000256" key="4">
    <source>
        <dbReference type="ARBA" id="ARBA00012745"/>
    </source>
</evidence>
<evidence type="ECO:0000256" key="7">
    <source>
        <dbReference type="ARBA" id="ARBA00022723"/>
    </source>
</evidence>
<keyword evidence="6 12" id="KW-0441">Lipid A biosynthesis</keyword>
<dbReference type="HAMAP" id="MF_00388">
    <property type="entry name" value="LpxC"/>
    <property type="match status" value="1"/>
</dbReference>
<dbReference type="Gene3D" id="3.30.1700.10">
    <property type="entry name" value="lpxc deacetylase, domain 2"/>
    <property type="match status" value="1"/>
</dbReference>
<evidence type="ECO:0000256" key="13">
    <source>
        <dbReference type="SAM" id="MobiDB-lite"/>
    </source>
</evidence>
<keyword evidence="10 12" id="KW-0443">Lipid metabolism</keyword>
<evidence type="ECO:0000256" key="3">
    <source>
        <dbReference type="ARBA" id="ARBA00005002"/>
    </source>
</evidence>
<feature type="region of interest" description="Disordered" evidence="13">
    <location>
        <begin position="1"/>
        <end position="25"/>
    </location>
</feature>
<comment type="similarity">
    <text evidence="12">Belongs to the LpxC family.</text>
</comment>
<organism evidence="14 15">
    <name type="scientific">Lacibacterium aquatile</name>
    <dbReference type="NCBI Taxonomy" id="1168082"/>
    <lineage>
        <taxon>Bacteria</taxon>
        <taxon>Pseudomonadati</taxon>
        <taxon>Pseudomonadota</taxon>
        <taxon>Alphaproteobacteria</taxon>
        <taxon>Rhodospirillales</taxon>
        <taxon>Rhodospirillaceae</taxon>
    </lineage>
</organism>
<feature type="binding site" evidence="12">
    <location>
        <position position="101"/>
    </location>
    <ligand>
        <name>Zn(2+)</name>
        <dbReference type="ChEBI" id="CHEBI:29105"/>
    </ligand>
</feature>
<comment type="catalytic activity">
    <reaction evidence="11 12">
        <text>a UDP-3-O-[(3R)-3-hydroxyacyl]-N-acetyl-alpha-D-glucosamine + H2O = a UDP-3-O-[(3R)-3-hydroxyacyl]-alpha-D-glucosamine + acetate</text>
        <dbReference type="Rhea" id="RHEA:67816"/>
        <dbReference type="ChEBI" id="CHEBI:15377"/>
        <dbReference type="ChEBI" id="CHEBI:30089"/>
        <dbReference type="ChEBI" id="CHEBI:137740"/>
        <dbReference type="ChEBI" id="CHEBI:173225"/>
        <dbReference type="EC" id="3.5.1.108"/>
    </reaction>
</comment>
<dbReference type="PANTHER" id="PTHR33694">
    <property type="entry name" value="UDP-3-O-ACYL-N-ACETYLGLUCOSAMINE DEACETYLASE 1, MITOCHONDRIAL-RELATED"/>
    <property type="match status" value="1"/>
</dbReference>
<comment type="pathway">
    <text evidence="3 12">Glycolipid biosynthesis; lipid IV(A) biosynthesis; lipid IV(A) from (3R)-3-hydroxytetradecanoyl-[acyl-carrier-protein] and UDP-N-acetyl-alpha-D-glucosamine: step 2/6.</text>
</comment>
<dbReference type="Proteomes" id="UP001597295">
    <property type="component" value="Unassembled WGS sequence"/>
</dbReference>
<evidence type="ECO:0000256" key="9">
    <source>
        <dbReference type="ARBA" id="ARBA00022833"/>
    </source>
</evidence>
<evidence type="ECO:0000256" key="1">
    <source>
        <dbReference type="ARBA" id="ARBA00001947"/>
    </source>
</evidence>
<comment type="cofactor">
    <cofactor evidence="1 12">
        <name>Zn(2+)</name>
        <dbReference type="ChEBI" id="CHEBI:29105"/>
    </cofactor>
</comment>
<feature type="active site" description="Proton donor" evidence="12">
    <location>
        <position position="285"/>
    </location>
</feature>
<dbReference type="InterPro" id="IPR004463">
    <property type="entry name" value="UDP-acyl_GlcNac_deAcase"/>
</dbReference>